<sequence>MIGYYIHHVGSGHLARAAAIAAQLSEPVTGLSSLARPAGWIGDWVRLARDDGAVADVAEAAGAEVAGAGVAGAEVAGAEAAGAEAAGADVAGAEAAGADVAGADVAGAEAPDAAGRLHWVPVGDAGLRDRMAQVSQWIAETAPSVLVSDVSVEIALLARLHGVAVVTIALPGRRDDEAHRLGFAVSSVLLSAWPPEATGMLTGLDDAAAQKHVAVGAISRFVPERGAGAREPEPAAERELKHEHEHEHEPESERQPLGSTRARRVLVLNGSGGDDLTADAVARARAQTPGWHWDVIGGGTGRWCDDPWPLILAADVVVSHAGQNAVAEIAAARRPAVIVPQARPHDEQQHTAAVLAGGPWPAVVVDSFATADWPRALTEAQRLDGRDWAPWNDGQGAARAAAAIANVAARRGLPA</sequence>
<dbReference type="Gene3D" id="3.40.50.2000">
    <property type="entry name" value="Glycogen Phosphorylase B"/>
    <property type="match status" value="1"/>
</dbReference>
<dbReference type="RefSeq" id="WP_259540124.1">
    <property type="nucleotide sequence ID" value="NZ_JANLCJ010000005.1"/>
</dbReference>
<dbReference type="PANTHER" id="PTHR21015:SF22">
    <property type="entry name" value="GLYCOSYLTRANSFERASE"/>
    <property type="match status" value="1"/>
</dbReference>
<name>A0ABT2H5J2_9MICO</name>
<dbReference type="PANTHER" id="PTHR21015">
    <property type="entry name" value="UDP-N-ACETYLGLUCOSAMINE--N-ACETYLMURAMYL-(PENTAPEPTIDE) PYROPHOSPHORYL-UNDECAPRENOL N-ACETYLGLUCOSAMINE TRANSFERASE 1"/>
    <property type="match status" value="1"/>
</dbReference>
<accession>A0ABT2H5J2</accession>
<gene>
    <name evidence="3" type="ORF">N1032_15830</name>
</gene>
<dbReference type="InterPro" id="IPR007235">
    <property type="entry name" value="Glyco_trans_28_C"/>
</dbReference>
<evidence type="ECO:0000259" key="2">
    <source>
        <dbReference type="Pfam" id="PF04101"/>
    </source>
</evidence>
<organism evidence="3 4">
    <name type="scientific">Herbiconiux daphne</name>
    <dbReference type="NCBI Taxonomy" id="2970914"/>
    <lineage>
        <taxon>Bacteria</taxon>
        <taxon>Bacillati</taxon>
        <taxon>Actinomycetota</taxon>
        <taxon>Actinomycetes</taxon>
        <taxon>Micrococcales</taxon>
        <taxon>Microbacteriaceae</taxon>
        <taxon>Herbiconiux</taxon>
    </lineage>
</organism>
<protein>
    <recommendedName>
        <fullName evidence="2">Glycosyl transferase family 28 C-terminal domain-containing protein</fullName>
    </recommendedName>
</protein>
<evidence type="ECO:0000256" key="1">
    <source>
        <dbReference type="SAM" id="MobiDB-lite"/>
    </source>
</evidence>
<feature type="compositionally biased region" description="Basic and acidic residues" evidence="1">
    <location>
        <begin position="227"/>
        <end position="254"/>
    </location>
</feature>
<dbReference type="Proteomes" id="UP001165586">
    <property type="component" value="Unassembled WGS sequence"/>
</dbReference>
<feature type="region of interest" description="Disordered" evidence="1">
    <location>
        <begin position="224"/>
        <end position="261"/>
    </location>
</feature>
<reference evidence="3" key="1">
    <citation type="submission" date="2022-08" db="EMBL/GenBank/DDBJ databases">
        <authorList>
            <person name="Deng Y."/>
            <person name="Han X.-F."/>
            <person name="Zhang Y.-Q."/>
        </authorList>
    </citation>
    <scope>NUCLEOTIDE SEQUENCE</scope>
    <source>
        <strain evidence="3">CPCC 203386</strain>
    </source>
</reference>
<keyword evidence="4" id="KW-1185">Reference proteome</keyword>
<evidence type="ECO:0000313" key="4">
    <source>
        <dbReference type="Proteomes" id="UP001165586"/>
    </source>
</evidence>
<evidence type="ECO:0000313" key="3">
    <source>
        <dbReference type="EMBL" id="MCS5735217.1"/>
    </source>
</evidence>
<feature type="domain" description="Glycosyl transferase family 28 C-terminal" evidence="2">
    <location>
        <begin position="310"/>
        <end position="353"/>
    </location>
</feature>
<dbReference type="EMBL" id="JANLCJ010000005">
    <property type="protein sequence ID" value="MCS5735217.1"/>
    <property type="molecule type" value="Genomic_DNA"/>
</dbReference>
<proteinExistence type="predicted"/>
<dbReference type="SUPFAM" id="SSF53756">
    <property type="entry name" value="UDP-Glycosyltransferase/glycogen phosphorylase"/>
    <property type="match status" value="1"/>
</dbReference>
<dbReference type="Pfam" id="PF04101">
    <property type="entry name" value="Glyco_tran_28_C"/>
    <property type="match status" value="1"/>
</dbReference>
<comment type="caution">
    <text evidence="3">The sequence shown here is derived from an EMBL/GenBank/DDBJ whole genome shotgun (WGS) entry which is preliminary data.</text>
</comment>